<dbReference type="InterPro" id="IPR036890">
    <property type="entry name" value="HATPase_C_sf"/>
</dbReference>
<dbReference type="InterPro" id="IPR050267">
    <property type="entry name" value="Anti-sigma-factor_SerPK"/>
</dbReference>
<dbReference type="AlphaFoldDB" id="A0A918AKF2"/>
<dbReference type="EMBL" id="BMRG01000002">
    <property type="protein sequence ID" value="GGP44511.1"/>
    <property type="molecule type" value="Genomic_DNA"/>
</dbReference>
<dbReference type="CDD" id="cd16936">
    <property type="entry name" value="HATPase_RsbW-like"/>
    <property type="match status" value="1"/>
</dbReference>
<evidence type="ECO:0000313" key="3">
    <source>
        <dbReference type="EMBL" id="GGP44511.1"/>
    </source>
</evidence>
<comment type="caution">
    <text evidence="3">The sequence shown here is derived from an EMBL/GenBank/DDBJ whole genome shotgun (WGS) entry which is preliminary data.</text>
</comment>
<dbReference type="GO" id="GO:0004674">
    <property type="term" value="F:protein serine/threonine kinase activity"/>
    <property type="evidence" value="ECO:0007669"/>
    <property type="project" value="UniProtKB-KW"/>
</dbReference>
<dbReference type="PANTHER" id="PTHR35526">
    <property type="entry name" value="ANTI-SIGMA-F FACTOR RSBW-RELATED"/>
    <property type="match status" value="1"/>
</dbReference>
<proteinExistence type="predicted"/>
<dbReference type="RefSeq" id="WP_189222381.1">
    <property type="nucleotide sequence ID" value="NZ_BMRG01000002.1"/>
</dbReference>
<evidence type="ECO:0000256" key="1">
    <source>
        <dbReference type="ARBA" id="ARBA00022527"/>
    </source>
</evidence>
<keyword evidence="1" id="KW-0418">Kinase</keyword>
<accession>A0A918AKF2</accession>
<evidence type="ECO:0000313" key="4">
    <source>
        <dbReference type="Proteomes" id="UP000639606"/>
    </source>
</evidence>
<reference evidence="3" key="1">
    <citation type="journal article" date="2014" name="Int. J. Syst. Evol. Microbiol.">
        <title>Complete genome sequence of Corynebacterium casei LMG S-19264T (=DSM 44701T), isolated from a smear-ripened cheese.</title>
        <authorList>
            <consortium name="US DOE Joint Genome Institute (JGI-PGF)"/>
            <person name="Walter F."/>
            <person name="Albersmeier A."/>
            <person name="Kalinowski J."/>
            <person name="Ruckert C."/>
        </authorList>
    </citation>
    <scope>NUCLEOTIDE SEQUENCE</scope>
    <source>
        <strain evidence="3">JCM 3313</strain>
    </source>
</reference>
<feature type="domain" description="Histidine kinase/HSP90-like ATPase" evidence="2">
    <location>
        <begin position="30"/>
        <end position="139"/>
    </location>
</feature>
<organism evidence="3 4">
    <name type="scientific">Saccharothrix coeruleofusca</name>
    <dbReference type="NCBI Taxonomy" id="33919"/>
    <lineage>
        <taxon>Bacteria</taxon>
        <taxon>Bacillati</taxon>
        <taxon>Actinomycetota</taxon>
        <taxon>Actinomycetes</taxon>
        <taxon>Pseudonocardiales</taxon>
        <taxon>Pseudonocardiaceae</taxon>
        <taxon>Saccharothrix</taxon>
    </lineage>
</organism>
<keyword evidence="4" id="KW-1185">Reference proteome</keyword>
<dbReference type="InterPro" id="IPR003594">
    <property type="entry name" value="HATPase_dom"/>
</dbReference>
<name>A0A918AKF2_9PSEU</name>
<evidence type="ECO:0000259" key="2">
    <source>
        <dbReference type="Pfam" id="PF13581"/>
    </source>
</evidence>
<dbReference type="SUPFAM" id="SSF55874">
    <property type="entry name" value="ATPase domain of HSP90 chaperone/DNA topoisomerase II/histidine kinase"/>
    <property type="match status" value="1"/>
</dbReference>
<keyword evidence="1" id="KW-0723">Serine/threonine-protein kinase</keyword>
<reference evidence="3" key="2">
    <citation type="submission" date="2020-09" db="EMBL/GenBank/DDBJ databases">
        <authorList>
            <person name="Sun Q."/>
            <person name="Ohkuma M."/>
        </authorList>
    </citation>
    <scope>NUCLEOTIDE SEQUENCE</scope>
    <source>
        <strain evidence="3">JCM 3313</strain>
    </source>
</reference>
<dbReference type="Pfam" id="PF13581">
    <property type="entry name" value="HATPase_c_2"/>
    <property type="match status" value="1"/>
</dbReference>
<dbReference type="PANTHER" id="PTHR35526:SF3">
    <property type="entry name" value="ANTI-SIGMA-F FACTOR RSBW"/>
    <property type="match status" value="1"/>
</dbReference>
<dbReference type="Proteomes" id="UP000639606">
    <property type="component" value="Unassembled WGS sequence"/>
</dbReference>
<keyword evidence="1" id="KW-0808">Transferase</keyword>
<gene>
    <name evidence="3" type="ORF">GCM10010185_15290</name>
</gene>
<dbReference type="Gene3D" id="3.30.565.10">
    <property type="entry name" value="Histidine kinase-like ATPase, C-terminal domain"/>
    <property type="match status" value="1"/>
</dbReference>
<protein>
    <recommendedName>
        <fullName evidence="2">Histidine kinase/HSP90-like ATPase domain-containing protein</fullName>
    </recommendedName>
</protein>
<sequence length="144" mass="15270">MLAEPPNAAKPVSASAEAEGFVLEMEVDGRDLAAMRQRVRAALAELDQDLVQDVELVCTELAANACDHAAGPHHLVLRHGTRDGLPSVLVEVRDATPDRFPQVGVSTLGPHRGHGLKMVQSLAAAWGVHGDTTTKTVWAVVTTP</sequence>